<protein>
    <recommendedName>
        <fullName evidence="1">F-box domain-containing protein</fullName>
    </recommendedName>
</protein>
<dbReference type="PROSITE" id="PS50181">
    <property type="entry name" value="FBOX"/>
    <property type="match status" value="1"/>
</dbReference>
<name>A0AAV9NXH3_9PEZI</name>
<dbReference type="RefSeq" id="XP_064654589.1">
    <property type="nucleotide sequence ID" value="XM_064807216.1"/>
</dbReference>
<dbReference type="GeneID" id="89931321"/>
<feature type="domain" description="F-box" evidence="1">
    <location>
        <begin position="11"/>
        <end position="60"/>
    </location>
</feature>
<organism evidence="2 3">
    <name type="scientific">Saxophila tyrrhenica</name>
    <dbReference type="NCBI Taxonomy" id="1690608"/>
    <lineage>
        <taxon>Eukaryota</taxon>
        <taxon>Fungi</taxon>
        <taxon>Dikarya</taxon>
        <taxon>Ascomycota</taxon>
        <taxon>Pezizomycotina</taxon>
        <taxon>Dothideomycetes</taxon>
        <taxon>Dothideomycetidae</taxon>
        <taxon>Mycosphaerellales</taxon>
        <taxon>Extremaceae</taxon>
        <taxon>Saxophila</taxon>
    </lineage>
</organism>
<evidence type="ECO:0000259" key="1">
    <source>
        <dbReference type="PROSITE" id="PS50181"/>
    </source>
</evidence>
<dbReference type="Proteomes" id="UP001337655">
    <property type="component" value="Unassembled WGS sequence"/>
</dbReference>
<dbReference type="AlphaFoldDB" id="A0AAV9NXH3"/>
<evidence type="ECO:0000313" key="2">
    <source>
        <dbReference type="EMBL" id="KAK5164296.1"/>
    </source>
</evidence>
<proteinExistence type="predicted"/>
<dbReference type="EMBL" id="JAVRRT010000020">
    <property type="protein sequence ID" value="KAK5164296.1"/>
    <property type="molecule type" value="Genomic_DNA"/>
</dbReference>
<reference evidence="2 3" key="1">
    <citation type="submission" date="2023-08" db="EMBL/GenBank/DDBJ databases">
        <title>Black Yeasts Isolated from many extreme environments.</title>
        <authorList>
            <person name="Coleine C."/>
            <person name="Stajich J.E."/>
            <person name="Selbmann L."/>
        </authorList>
    </citation>
    <scope>NUCLEOTIDE SEQUENCE [LARGE SCALE GENOMIC DNA]</scope>
    <source>
        <strain evidence="2 3">CCFEE 5935</strain>
    </source>
</reference>
<sequence>MADPAEENQGATGFLQMPVEITERIAKFCDIGDLLTLRLVNREVESKIIRAYTEAHFVQPAFLLSQERSLQALQQIVGHPQFGKAIKGLYFSTAELPDFDDWERYKMPISSQLSLSEQYKCDAREQMYRLLYERQKEFSGSDRAIDLLTRIFSVLVMSHDGQLGFFVMNTTNSFYSVCESAIEDATGETLTETLHPEKPLKPIVQALHRSGLSIHTLGVEYRDWVGFLQSLASSEALDHAKGVFANLKRFELERLHEDGDEEMVFMLRRTPARVKVFAAAQALERAELSTSWSHYERGQTGEASNIAAMFPAPVYPALSYLQLVGLVLYFEALVHFISQNETLQNIVIRRSHFLDEFNQHPPPNEISQHDQALVALLRETAGQRDYRLNKCTVREWEEDMTLWT</sequence>
<comment type="caution">
    <text evidence="2">The sequence shown here is derived from an EMBL/GenBank/DDBJ whole genome shotgun (WGS) entry which is preliminary data.</text>
</comment>
<keyword evidence="3" id="KW-1185">Reference proteome</keyword>
<dbReference type="InterPro" id="IPR001810">
    <property type="entry name" value="F-box_dom"/>
</dbReference>
<evidence type="ECO:0000313" key="3">
    <source>
        <dbReference type="Proteomes" id="UP001337655"/>
    </source>
</evidence>
<accession>A0AAV9NXH3</accession>
<gene>
    <name evidence="2" type="ORF">LTR77_009991</name>
</gene>